<evidence type="ECO:0000256" key="1">
    <source>
        <dbReference type="SAM" id="MobiDB-lite"/>
    </source>
</evidence>
<gene>
    <name evidence="3" type="ORF">SEMRO_81_G043520.1</name>
</gene>
<dbReference type="SUPFAM" id="SSF56219">
    <property type="entry name" value="DNase I-like"/>
    <property type="match status" value="1"/>
</dbReference>
<evidence type="ECO:0000313" key="3">
    <source>
        <dbReference type="EMBL" id="CAB9500326.1"/>
    </source>
</evidence>
<protein>
    <submittedName>
        <fullName evidence="3">Endonuclease Exonuclease phosphatase</fullName>
    </submittedName>
</protein>
<keyword evidence="3" id="KW-0269">Exonuclease</keyword>
<keyword evidence="3" id="KW-0540">Nuclease</keyword>
<dbReference type="Proteomes" id="UP001153069">
    <property type="component" value="Unassembled WGS sequence"/>
</dbReference>
<dbReference type="InterPro" id="IPR005135">
    <property type="entry name" value="Endo/exonuclease/phosphatase"/>
</dbReference>
<keyword evidence="4" id="KW-1185">Reference proteome</keyword>
<dbReference type="PANTHER" id="PTHR41349:SF1">
    <property type="entry name" value="PROTEIN CBG08683"/>
    <property type="match status" value="1"/>
</dbReference>
<keyword evidence="3" id="KW-0378">Hydrolase</keyword>
<dbReference type="OrthoDB" id="276515at2759"/>
<name>A0A9N8DGN3_9STRA</name>
<dbReference type="EMBL" id="CAICTM010000080">
    <property type="protein sequence ID" value="CAB9500326.1"/>
    <property type="molecule type" value="Genomic_DNA"/>
</dbReference>
<dbReference type="InterPro" id="IPR036691">
    <property type="entry name" value="Endo/exonu/phosph_ase_sf"/>
</dbReference>
<reference evidence="3" key="1">
    <citation type="submission" date="2020-06" db="EMBL/GenBank/DDBJ databases">
        <authorList>
            <consortium name="Plant Systems Biology data submission"/>
        </authorList>
    </citation>
    <scope>NUCLEOTIDE SEQUENCE</scope>
    <source>
        <strain evidence="3">D6</strain>
    </source>
</reference>
<organism evidence="3 4">
    <name type="scientific">Seminavis robusta</name>
    <dbReference type="NCBI Taxonomy" id="568900"/>
    <lineage>
        <taxon>Eukaryota</taxon>
        <taxon>Sar</taxon>
        <taxon>Stramenopiles</taxon>
        <taxon>Ochrophyta</taxon>
        <taxon>Bacillariophyta</taxon>
        <taxon>Bacillariophyceae</taxon>
        <taxon>Bacillariophycidae</taxon>
        <taxon>Naviculales</taxon>
        <taxon>Naviculaceae</taxon>
        <taxon>Seminavis</taxon>
    </lineage>
</organism>
<accession>A0A9N8DGN3</accession>
<dbReference type="Pfam" id="PF03372">
    <property type="entry name" value="Exo_endo_phos"/>
    <property type="match status" value="1"/>
</dbReference>
<dbReference type="PANTHER" id="PTHR41349">
    <property type="match status" value="1"/>
</dbReference>
<sequence length="424" mass="47463">MTPNNLSTETTTPTPTEGNIMPPPTLKCLQFNVWLDATRVREGLELTADAIIDSKADIVSLIEVKNFTGDFVGRLKKALKARGVDFYGSFAGNPFKLSMDADTAILSRYPITEQTVVYRTLENCIVRSIVQVNHHHQDNKTPLPVAVYSVHLEYRSYTCYLPRGYNSFSWNFPGWKARRSPKSWKEMIFCQPGNHPLEPMVDPQLIHEDNMQSGRPQAIEKLMEDAATLSDTVAAVIVMGDFNEPSALDWTKATAQTVDHNGLVYEWDSTRLLLENGYVDSYRELYPNPVTHPGYTWPSAAQGNGATHKKKTDWAKLSDERDRIDFIFYKNNNPQQQQLSLKAHDAHLVGTPIMTARDTLVDESDLPYEDKIHYGIEAPWPSDHRAVLTEFRLVGDAAPAVAASGINGTVGSQTSETPLQTPLL</sequence>
<comment type="caution">
    <text evidence="3">The sequence shown here is derived from an EMBL/GenBank/DDBJ whole genome shotgun (WGS) entry which is preliminary data.</text>
</comment>
<dbReference type="AlphaFoldDB" id="A0A9N8DGN3"/>
<feature type="region of interest" description="Disordered" evidence="1">
    <location>
        <begin position="1"/>
        <end position="21"/>
    </location>
</feature>
<keyword evidence="3" id="KW-0255">Endonuclease</keyword>
<dbReference type="Gene3D" id="3.60.10.10">
    <property type="entry name" value="Endonuclease/exonuclease/phosphatase"/>
    <property type="match status" value="1"/>
</dbReference>
<evidence type="ECO:0000313" key="4">
    <source>
        <dbReference type="Proteomes" id="UP001153069"/>
    </source>
</evidence>
<dbReference type="GO" id="GO:0004527">
    <property type="term" value="F:exonuclease activity"/>
    <property type="evidence" value="ECO:0007669"/>
    <property type="project" value="UniProtKB-KW"/>
</dbReference>
<dbReference type="GO" id="GO:0004519">
    <property type="term" value="F:endonuclease activity"/>
    <property type="evidence" value="ECO:0007669"/>
    <property type="project" value="UniProtKB-KW"/>
</dbReference>
<feature type="compositionally biased region" description="Low complexity" evidence="1">
    <location>
        <begin position="8"/>
        <end position="17"/>
    </location>
</feature>
<proteinExistence type="predicted"/>
<feature type="domain" description="Endonuclease/exonuclease/phosphatase" evidence="2">
    <location>
        <begin position="29"/>
        <end position="384"/>
    </location>
</feature>
<evidence type="ECO:0000259" key="2">
    <source>
        <dbReference type="Pfam" id="PF03372"/>
    </source>
</evidence>